<dbReference type="PANTHER" id="PTHR11717:SF31">
    <property type="entry name" value="LOW MOLECULAR WEIGHT PROTEIN-TYROSINE-PHOSPHATASE ETP-RELATED"/>
    <property type="match status" value="1"/>
</dbReference>
<keyword evidence="2" id="KW-0378">Hydrolase</keyword>
<proteinExistence type="inferred from homology"/>
<dbReference type="Gene3D" id="3.40.50.2300">
    <property type="match status" value="1"/>
</dbReference>
<evidence type="ECO:0000256" key="2">
    <source>
        <dbReference type="ARBA" id="ARBA00022801"/>
    </source>
</evidence>
<evidence type="ECO:0000256" key="1">
    <source>
        <dbReference type="ARBA" id="ARBA00011063"/>
    </source>
</evidence>
<dbReference type="InterPro" id="IPR017867">
    <property type="entry name" value="Tyr_phospatase_low_mol_wt"/>
</dbReference>
<feature type="active site" evidence="4">
    <location>
        <position position="21"/>
    </location>
</feature>
<reference evidence="7 8" key="1">
    <citation type="submission" date="2016-10" db="EMBL/GenBank/DDBJ databases">
        <authorList>
            <person name="de Groot N.N."/>
        </authorList>
    </citation>
    <scope>NUCLEOTIDE SEQUENCE [LARGE SCALE GENOMIC DNA]</scope>
    <source>
        <strain evidence="7 8">DSM 45514</strain>
    </source>
</reference>
<protein>
    <submittedName>
        <fullName evidence="7">Protein-tyrosine phosphatase</fullName>
    </submittedName>
</protein>
<evidence type="ECO:0000256" key="5">
    <source>
        <dbReference type="SAM" id="Coils"/>
    </source>
</evidence>
<dbReference type="STRING" id="1236220.SAMN04488112_10992"/>
<evidence type="ECO:0000259" key="6">
    <source>
        <dbReference type="SMART" id="SM00226"/>
    </source>
</evidence>
<dbReference type="GO" id="GO:0004725">
    <property type="term" value="F:protein tyrosine phosphatase activity"/>
    <property type="evidence" value="ECO:0007669"/>
    <property type="project" value="InterPro"/>
</dbReference>
<gene>
    <name evidence="7" type="ORF">SAMN04488112_10992</name>
</gene>
<dbReference type="PANTHER" id="PTHR11717">
    <property type="entry name" value="LOW MOLECULAR WEIGHT PROTEIN TYROSINE PHOSPHATASE"/>
    <property type="match status" value="1"/>
</dbReference>
<keyword evidence="5" id="KW-0175">Coiled coil</keyword>
<evidence type="ECO:0000313" key="8">
    <source>
        <dbReference type="Proteomes" id="UP000199387"/>
    </source>
</evidence>
<dbReference type="SUPFAM" id="SSF52788">
    <property type="entry name" value="Phosphotyrosine protein phosphatases I"/>
    <property type="match status" value="1"/>
</dbReference>
<dbReference type="InterPro" id="IPR023485">
    <property type="entry name" value="Ptyr_pPase"/>
</dbReference>
<dbReference type="InterPro" id="IPR050438">
    <property type="entry name" value="LMW_PTPase"/>
</dbReference>
<feature type="coiled-coil region" evidence="5">
    <location>
        <begin position="127"/>
        <end position="211"/>
    </location>
</feature>
<evidence type="ECO:0000256" key="3">
    <source>
        <dbReference type="ARBA" id="ARBA00022912"/>
    </source>
</evidence>
<sequence length="215" mass="24180">MMAAGGTVKRILFICTGNTCRSPMAEALLKQKATEKGLDLEVRSAGVAAIDGMAAADTALQVMEERGIDHRSHRSQPITGELVEWADLILAMTVGHRQQLIQAFPEAADKLYTLKEYVLDDSQRVQLERLQRLKAEWQTLRAMVEKARADGDSSREESLNRKLESLETTIRKEEGAVWTDHDVADPFGGSLEIYRRCAEEIEQQLDKLLDRLQRS</sequence>
<evidence type="ECO:0000313" key="7">
    <source>
        <dbReference type="EMBL" id="SDC52702.1"/>
    </source>
</evidence>
<feature type="active site" description="Nucleophile" evidence="4">
    <location>
        <position position="15"/>
    </location>
</feature>
<dbReference type="EMBL" id="FMZA01000009">
    <property type="protein sequence ID" value="SDC52702.1"/>
    <property type="molecule type" value="Genomic_DNA"/>
</dbReference>
<dbReference type="InterPro" id="IPR036196">
    <property type="entry name" value="Ptyr_pPase_sf"/>
</dbReference>
<feature type="domain" description="Phosphotyrosine protein phosphatase I" evidence="6">
    <location>
        <begin position="9"/>
        <end position="211"/>
    </location>
</feature>
<dbReference type="AlphaFoldDB" id="A0A1G6MAV1"/>
<dbReference type="CDD" id="cd16344">
    <property type="entry name" value="LMWPAP"/>
    <property type="match status" value="1"/>
</dbReference>
<evidence type="ECO:0000256" key="4">
    <source>
        <dbReference type="PIRSR" id="PIRSR617867-1"/>
    </source>
</evidence>
<dbReference type="Pfam" id="PF01451">
    <property type="entry name" value="LMWPc"/>
    <property type="match status" value="1"/>
</dbReference>
<keyword evidence="8" id="KW-1185">Reference proteome</keyword>
<name>A0A1G6MAV1_9BACL</name>
<dbReference type="PRINTS" id="PR00719">
    <property type="entry name" value="LMWPTPASE"/>
</dbReference>
<dbReference type="RefSeq" id="WP_245662204.1">
    <property type="nucleotide sequence ID" value="NZ_FMZA01000009.1"/>
</dbReference>
<dbReference type="Proteomes" id="UP000199387">
    <property type="component" value="Unassembled WGS sequence"/>
</dbReference>
<organism evidence="7 8">
    <name type="scientific">Melghirimyces thermohalophilus</name>
    <dbReference type="NCBI Taxonomy" id="1236220"/>
    <lineage>
        <taxon>Bacteria</taxon>
        <taxon>Bacillati</taxon>
        <taxon>Bacillota</taxon>
        <taxon>Bacilli</taxon>
        <taxon>Bacillales</taxon>
        <taxon>Thermoactinomycetaceae</taxon>
        <taxon>Melghirimyces</taxon>
    </lineage>
</organism>
<keyword evidence="3" id="KW-0904">Protein phosphatase</keyword>
<dbReference type="SMART" id="SM00226">
    <property type="entry name" value="LMWPc"/>
    <property type="match status" value="1"/>
</dbReference>
<comment type="similarity">
    <text evidence="1">Belongs to the low molecular weight phosphotyrosine protein phosphatase family.</text>
</comment>
<accession>A0A1G6MAV1</accession>